<keyword evidence="1 4" id="KW-0238">DNA-binding</keyword>
<feature type="region of interest" description="Disordered" evidence="2">
    <location>
        <begin position="129"/>
        <end position="159"/>
    </location>
</feature>
<dbReference type="PATRIC" id="fig|1339349.3.peg.2645"/>
<name>A0A078S3M4_BACUN</name>
<evidence type="ECO:0000313" key="4">
    <source>
        <dbReference type="EMBL" id="KDS50552.1"/>
    </source>
</evidence>
<dbReference type="RefSeq" id="WP_009038158.1">
    <property type="nucleotide sequence ID" value="NZ_JNHN01000174.1"/>
</dbReference>
<accession>A0A078S3M4</accession>
<comment type="caution">
    <text evidence="4">The sequence shown here is derived from an EMBL/GenBank/DDBJ whole genome shotgun (WGS) entry which is preliminary data.</text>
</comment>
<organism evidence="4 5">
    <name type="scientific">Bacteroides uniformis str. 3978 T3 ii</name>
    <dbReference type="NCBI Taxonomy" id="1339349"/>
    <lineage>
        <taxon>Bacteria</taxon>
        <taxon>Pseudomonadati</taxon>
        <taxon>Bacteroidota</taxon>
        <taxon>Bacteroidia</taxon>
        <taxon>Bacteroidales</taxon>
        <taxon>Bacteroidaceae</taxon>
        <taxon>Bacteroides</taxon>
    </lineage>
</organism>
<dbReference type="AlphaFoldDB" id="A0A078S3M4"/>
<feature type="domain" description="HU" evidence="3">
    <location>
        <begin position="1"/>
        <end position="125"/>
    </location>
</feature>
<dbReference type="InterPro" id="IPR005902">
    <property type="entry name" value="HU_DNA-bd_put"/>
</dbReference>
<evidence type="ECO:0000259" key="3">
    <source>
        <dbReference type="Pfam" id="PF18291"/>
    </source>
</evidence>
<dbReference type="NCBIfam" id="TIGR01201">
    <property type="entry name" value="HU_rel"/>
    <property type="match status" value="1"/>
</dbReference>
<dbReference type="Pfam" id="PF18291">
    <property type="entry name" value="HU-HIG"/>
    <property type="match status" value="1"/>
</dbReference>
<gene>
    <name evidence="4" type="ORF">M094_1483</name>
</gene>
<evidence type="ECO:0000313" key="5">
    <source>
        <dbReference type="Proteomes" id="UP000028013"/>
    </source>
</evidence>
<feature type="compositionally biased region" description="Gly residues" evidence="2">
    <location>
        <begin position="133"/>
        <end position="151"/>
    </location>
</feature>
<protein>
    <submittedName>
        <fullName evidence="4">DNA-binding family protein</fullName>
    </submittedName>
</protein>
<sequence length="159" mass="17273">MALNYEVKKRVFGFDETKTEKYVAQMKTLGVVGFKDLCDEVSKIGMAPRGVVKLVLDGLIDTLNMDINKGFSVQLGEFGCFRPGINAKSQDKLEDVKASTIYRRKIIFTPGFYFKDMLTRASVEKMDWSGNGTVSGGGSSKPNPDGGGSDGDQGENPLG</sequence>
<dbReference type="SUPFAM" id="SSF47729">
    <property type="entry name" value="IHF-like DNA-binding proteins"/>
    <property type="match status" value="1"/>
</dbReference>
<dbReference type="InterPro" id="IPR010992">
    <property type="entry name" value="IHF-like_DNA-bd_dom_sf"/>
</dbReference>
<evidence type="ECO:0000256" key="1">
    <source>
        <dbReference type="ARBA" id="ARBA00023125"/>
    </source>
</evidence>
<dbReference type="EMBL" id="JNHN01000174">
    <property type="protein sequence ID" value="KDS50552.1"/>
    <property type="molecule type" value="Genomic_DNA"/>
</dbReference>
<dbReference type="InterPro" id="IPR041607">
    <property type="entry name" value="HU-HIG"/>
</dbReference>
<dbReference type="GO" id="GO:0003677">
    <property type="term" value="F:DNA binding"/>
    <property type="evidence" value="ECO:0007669"/>
    <property type="project" value="UniProtKB-KW"/>
</dbReference>
<evidence type="ECO:0000256" key="2">
    <source>
        <dbReference type="SAM" id="MobiDB-lite"/>
    </source>
</evidence>
<proteinExistence type="predicted"/>
<dbReference type="Proteomes" id="UP000028013">
    <property type="component" value="Unassembled WGS sequence"/>
</dbReference>
<reference evidence="4 5" key="1">
    <citation type="submission" date="2014-04" db="EMBL/GenBank/DDBJ databases">
        <authorList>
            <person name="Sears C."/>
            <person name="Carroll K."/>
            <person name="Sack B.R."/>
            <person name="Qadri F."/>
            <person name="Myers L.L."/>
            <person name="Chung G.-T."/>
            <person name="Escheverria P."/>
            <person name="Fraser C.M."/>
            <person name="Sadzewicz L."/>
            <person name="Shefchek K.A."/>
            <person name="Tallon L."/>
            <person name="Das S.P."/>
            <person name="Daugherty S."/>
            <person name="Mongodin E.F."/>
        </authorList>
    </citation>
    <scope>NUCLEOTIDE SEQUENCE [LARGE SCALE GENOMIC DNA]</scope>
    <source>
        <strain evidence="4 5">3978 T3 ii</strain>
    </source>
</reference>